<dbReference type="Proteomes" id="UP000262882">
    <property type="component" value="Unassembled WGS sequence"/>
</dbReference>
<gene>
    <name evidence="2" type="ORF">D0T12_32800</name>
</gene>
<keyword evidence="1" id="KW-1133">Transmembrane helix</keyword>
<keyword evidence="1" id="KW-0472">Membrane</keyword>
<dbReference type="AlphaFoldDB" id="A0A372G7Q1"/>
<organism evidence="2 3">
    <name type="scientific">Actinomadura spongiicola</name>
    <dbReference type="NCBI Taxonomy" id="2303421"/>
    <lineage>
        <taxon>Bacteria</taxon>
        <taxon>Bacillati</taxon>
        <taxon>Actinomycetota</taxon>
        <taxon>Actinomycetes</taxon>
        <taxon>Streptosporangiales</taxon>
        <taxon>Thermomonosporaceae</taxon>
        <taxon>Actinomadura</taxon>
    </lineage>
</organism>
<name>A0A372G7Q1_9ACTN</name>
<reference evidence="2 3" key="1">
    <citation type="submission" date="2018-08" db="EMBL/GenBank/DDBJ databases">
        <title>Actinomadura spongicola sp. nov., isolated from marine sponge Leucetta chagosensis.</title>
        <authorList>
            <person name="Li L."/>
            <person name="Lin H.W."/>
        </authorList>
    </citation>
    <scope>NUCLEOTIDE SEQUENCE [LARGE SCALE GENOMIC DNA]</scope>
    <source>
        <strain evidence="2 3">LHW52907</strain>
    </source>
</reference>
<evidence type="ECO:0000256" key="1">
    <source>
        <dbReference type="SAM" id="Phobius"/>
    </source>
</evidence>
<protein>
    <submittedName>
        <fullName evidence="2">Uncharacterized protein</fullName>
    </submittedName>
</protein>
<proteinExistence type="predicted"/>
<feature type="transmembrane region" description="Helical" evidence="1">
    <location>
        <begin position="38"/>
        <end position="57"/>
    </location>
</feature>
<accession>A0A372G7Q1</accession>
<keyword evidence="1" id="KW-0812">Transmembrane</keyword>
<sequence length="66" mass="7029">MWGFIGVFMMIQGFGSAIATMFSDDARFGFLLKWAHDYQPFVGIATGLLGIGVLVLGERGKSANGG</sequence>
<evidence type="ECO:0000313" key="2">
    <source>
        <dbReference type="EMBL" id="RFS81405.1"/>
    </source>
</evidence>
<evidence type="ECO:0000313" key="3">
    <source>
        <dbReference type="Proteomes" id="UP000262882"/>
    </source>
</evidence>
<comment type="caution">
    <text evidence="2">The sequence shown here is derived from an EMBL/GenBank/DDBJ whole genome shotgun (WGS) entry which is preliminary data.</text>
</comment>
<keyword evidence="3" id="KW-1185">Reference proteome</keyword>
<dbReference type="EMBL" id="QVNQ01000014">
    <property type="protein sequence ID" value="RFS81405.1"/>
    <property type="molecule type" value="Genomic_DNA"/>
</dbReference>